<evidence type="ECO:0000256" key="7">
    <source>
        <dbReference type="ARBA" id="ARBA00023004"/>
    </source>
</evidence>
<dbReference type="Gene3D" id="1.20.5.100">
    <property type="entry name" value="Cytochrome c1, transmembrane anchor, C-terminal"/>
    <property type="match status" value="1"/>
</dbReference>
<keyword evidence="5 9" id="KW-0479">Metal-binding</keyword>
<gene>
    <name evidence="13" type="ORF">SAMN05192570_1702</name>
</gene>
<keyword evidence="3 9" id="KW-0349">Heme</keyword>
<keyword evidence="8 10" id="KW-0472">Membrane</keyword>
<feature type="binding site" description="covalent" evidence="9">
    <location>
        <position position="76"/>
    </location>
    <ligand>
        <name>heme c</name>
        <dbReference type="ChEBI" id="CHEBI:61717"/>
    </ligand>
</feature>
<evidence type="ECO:0000313" key="14">
    <source>
        <dbReference type="Proteomes" id="UP000198788"/>
    </source>
</evidence>
<dbReference type="AlphaFoldDB" id="A0A1I6QD92"/>
<dbReference type="GO" id="GO:0046872">
    <property type="term" value="F:metal ion binding"/>
    <property type="evidence" value="ECO:0007669"/>
    <property type="project" value="UniProtKB-KW"/>
</dbReference>
<keyword evidence="7 9" id="KW-0408">Iron</keyword>
<dbReference type="Gene3D" id="1.10.760.10">
    <property type="entry name" value="Cytochrome c-like domain"/>
    <property type="match status" value="1"/>
</dbReference>
<feature type="binding site" description="covalent" evidence="9">
    <location>
        <position position="223"/>
    </location>
    <ligand>
        <name>heme c</name>
        <dbReference type="ChEBI" id="CHEBI:61717"/>
    </ligand>
</feature>
<protein>
    <recommendedName>
        <fullName evidence="2">Cytochrome c1</fullName>
    </recommendedName>
</protein>
<dbReference type="PANTHER" id="PTHR10266">
    <property type="entry name" value="CYTOCHROME C1"/>
    <property type="match status" value="1"/>
</dbReference>
<dbReference type="InterPro" id="IPR002326">
    <property type="entry name" value="Cyt_c1"/>
</dbReference>
<feature type="domain" description="Cytochrome c" evidence="12">
    <location>
        <begin position="60"/>
        <end position="178"/>
    </location>
</feature>
<comment type="subcellular location">
    <subcellularLocation>
        <location evidence="1">Membrane</location>
    </subcellularLocation>
</comment>
<evidence type="ECO:0000256" key="3">
    <source>
        <dbReference type="ARBA" id="ARBA00022617"/>
    </source>
</evidence>
<proteinExistence type="predicted"/>
<dbReference type="STRING" id="871741.SAMN05192570_1702"/>
<evidence type="ECO:0000256" key="2">
    <source>
        <dbReference type="ARBA" id="ARBA00016165"/>
    </source>
</evidence>
<dbReference type="Proteomes" id="UP000198788">
    <property type="component" value="Unassembled WGS sequence"/>
</dbReference>
<comment type="cofactor">
    <cofactor evidence="9">
        <name>heme c</name>
        <dbReference type="ChEBI" id="CHEBI:61717"/>
    </cofactor>
    <text evidence="9">Binds 1 heme c group covalently per subunit.</text>
</comment>
<evidence type="ECO:0000256" key="6">
    <source>
        <dbReference type="ARBA" id="ARBA00022989"/>
    </source>
</evidence>
<reference evidence="14" key="1">
    <citation type="submission" date="2016-10" db="EMBL/GenBank/DDBJ databases">
        <authorList>
            <person name="Varghese N."/>
            <person name="Submissions S."/>
        </authorList>
    </citation>
    <scope>NUCLEOTIDE SEQUENCE [LARGE SCALE GENOMIC DNA]</scope>
    <source>
        <strain evidence="14">CGMCC 1.10683</strain>
    </source>
</reference>
<keyword evidence="4 10" id="KW-0812">Transmembrane</keyword>
<dbReference type="PROSITE" id="PS51007">
    <property type="entry name" value="CYTC"/>
    <property type="match status" value="1"/>
</dbReference>
<feature type="binding site" description="covalent" evidence="9">
    <location>
        <position position="77"/>
    </location>
    <ligand>
        <name>heme c</name>
        <dbReference type="ChEBI" id="CHEBI:61717"/>
    </ligand>
</feature>
<dbReference type="SUPFAM" id="SSF46626">
    <property type="entry name" value="Cytochrome c"/>
    <property type="match status" value="1"/>
</dbReference>
<sequence>MATMFPETSMRSMKKTLVLIAAAAGLALVAQPAAAAGGKGHALRDGNFSFEGPFGTFDQGQLQRGYKVYREVCASCHAMDLMSFRTLAEPGGPFYDAHQASAAENRFVRALAKEVQIADIDTETGEPIMRDGTAADRFPNPYPNATAAAAANGGAAPPDLSVMAKARHGGARYIYSLLTGYLNPPAELQIRPGQYYNAYMAGDLTPFMPEGSHDVPPGGFIAMPNPLMDGQVTYDDGSAETADQYARDVSAFIAWASDPKQVQRKQSGVGTLIFLLLFAGITYMSYRRIWKGVAH</sequence>
<evidence type="ECO:0000256" key="9">
    <source>
        <dbReference type="PIRSR" id="PIRSR602326-1"/>
    </source>
</evidence>
<accession>A0A1I6QD92</accession>
<dbReference type="GO" id="GO:0009055">
    <property type="term" value="F:electron transfer activity"/>
    <property type="evidence" value="ECO:0007669"/>
    <property type="project" value="InterPro"/>
</dbReference>
<dbReference type="InterPro" id="IPR009056">
    <property type="entry name" value="Cyt_c-like_dom"/>
</dbReference>
<dbReference type="GO" id="GO:0020037">
    <property type="term" value="F:heme binding"/>
    <property type="evidence" value="ECO:0007669"/>
    <property type="project" value="InterPro"/>
</dbReference>
<evidence type="ECO:0000256" key="8">
    <source>
        <dbReference type="ARBA" id="ARBA00023136"/>
    </source>
</evidence>
<dbReference type="Pfam" id="PF02167">
    <property type="entry name" value="Cytochrom_C1"/>
    <property type="match status" value="1"/>
</dbReference>
<evidence type="ECO:0000256" key="11">
    <source>
        <dbReference type="SAM" id="SignalP"/>
    </source>
</evidence>
<dbReference type="EMBL" id="FOZV01000003">
    <property type="protein sequence ID" value="SFS50382.1"/>
    <property type="molecule type" value="Genomic_DNA"/>
</dbReference>
<feature type="chain" id="PRO_5011768427" description="Cytochrome c1" evidence="11">
    <location>
        <begin position="36"/>
        <end position="295"/>
    </location>
</feature>
<name>A0A1I6QD92_9CAUL</name>
<evidence type="ECO:0000259" key="12">
    <source>
        <dbReference type="PROSITE" id="PS51007"/>
    </source>
</evidence>
<evidence type="ECO:0000256" key="10">
    <source>
        <dbReference type="SAM" id="Phobius"/>
    </source>
</evidence>
<feature type="signal peptide" evidence="11">
    <location>
        <begin position="1"/>
        <end position="35"/>
    </location>
</feature>
<evidence type="ECO:0000256" key="5">
    <source>
        <dbReference type="ARBA" id="ARBA00022723"/>
    </source>
</evidence>
<keyword evidence="14" id="KW-1185">Reference proteome</keyword>
<evidence type="ECO:0000256" key="1">
    <source>
        <dbReference type="ARBA" id="ARBA00004370"/>
    </source>
</evidence>
<dbReference type="PRINTS" id="PR00603">
    <property type="entry name" value="CYTOCHROMEC1"/>
</dbReference>
<keyword evidence="11" id="KW-0732">Signal</keyword>
<evidence type="ECO:0000256" key="4">
    <source>
        <dbReference type="ARBA" id="ARBA00022692"/>
    </source>
</evidence>
<organism evidence="13 14">
    <name type="scientific">Brevundimonas viscosa</name>
    <dbReference type="NCBI Taxonomy" id="871741"/>
    <lineage>
        <taxon>Bacteria</taxon>
        <taxon>Pseudomonadati</taxon>
        <taxon>Pseudomonadota</taxon>
        <taxon>Alphaproteobacteria</taxon>
        <taxon>Caulobacterales</taxon>
        <taxon>Caulobacteraceae</taxon>
        <taxon>Brevundimonas</taxon>
    </lineage>
</organism>
<evidence type="ECO:0000313" key="13">
    <source>
        <dbReference type="EMBL" id="SFS50382.1"/>
    </source>
</evidence>
<keyword evidence="6 10" id="KW-1133">Transmembrane helix</keyword>
<dbReference type="GO" id="GO:0016020">
    <property type="term" value="C:membrane"/>
    <property type="evidence" value="ECO:0007669"/>
    <property type="project" value="UniProtKB-SubCell"/>
</dbReference>
<feature type="binding site" description="covalent" evidence="9">
    <location>
        <position position="73"/>
    </location>
    <ligand>
        <name>heme c</name>
        <dbReference type="ChEBI" id="CHEBI:61717"/>
    </ligand>
</feature>
<feature type="transmembrane region" description="Helical" evidence="10">
    <location>
        <begin position="267"/>
        <end position="286"/>
    </location>
</feature>
<dbReference type="InterPro" id="IPR036909">
    <property type="entry name" value="Cyt_c-like_dom_sf"/>
</dbReference>
<dbReference type="PANTHER" id="PTHR10266:SF3">
    <property type="entry name" value="CYTOCHROME C1, HEME PROTEIN, MITOCHONDRIAL"/>
    <property type="match status" value="1"/>
</dbReference>